<dbReference type="SMART" id="SM00342">
    <property type="entry name" value="HTH_ARAC"/>
    <property type="match status" value="1"/>
</dbReference>
<dbReference type="InterPro" id="IPR037923">
    <property type="entry name" value="HTH-like"/>
</dbReference>
<name>A0ABW3D8M6_9BACL</name>
<dbReference type="PRINTS" id="PR00032">
    <property type="entry name" value="HTHARAC"/>
</dbReference>
<organism evidence="5 6">
    <name type="scientific">Paenibacillus residui</name>
    <dbReference type="NCBI Taxonomy" id="629724"/>
    <lineage>
        <taxon>Bacteria</taxon>
        <taxon>Bacillati</taxon>
        <taxon>Bacillota</taxon>
        <taxon>Bacilli</taxon>
        <taxon>Bacillales</taxon>
        <taxon>Paenibacillaceae</taxon>
        <taxon>Paenibacillus</taxon>
    </lineage>
</organism>
<dbReference type="PROSITE" id="PS00041">
    <property type="entry name" value="HTH_ARAC_FAMILY_1"/>
    <property type="match status" value="1"/>
</dbReference>
<comment type="caution">
    <text evidence="5">The sequence shown here is derived from an EMBL/GenBank/DDBJ whole genome shotgun (WGS) entry which is preliminary data.</text>
</comment>
<dbReference type="Pfam" id="PF12833">
    <property type="entry name" value="HTH_18"/>
    <property type="match status" value="1"/>
</dbReference>
<dbReference type="EMBL" id="JBHTIU010000019">
    <property type="protein sequence ID" value="MFD0868653.1"/>
    <property type="molecule type" value="Genomic_DNA"/>
</dbReference>
<dbReference type="InterPro" id="IPR018062">
    <property type="entry name" value="HTH_AraC-typ_CS"/>
</dbReference>
<keyword evidence="6" id="KW-1185">Reference proteome</keyword>
<dbReference type="RefSeq" id="WP_379286719.1">
    <property type="nucleotide sequence ID" value="NZ_JBHTIU010000019.1"/>
</dbReference>
<dbReference type="PANTHER" id="PTHR43280:SF28">
    <property type="entry name" value="HTH-TYPE TRANSCRIPTIONAL ACTIVATOR RHAS"/>
    <property type="match status" value="1"/>
</dbReference>
<feature type="domain" description="HTH araC/xylS-type" evidence="4">
    <location>
        <begin position="178"/>
        <end position="277"/>
    </location>
</feature>
<reference evidence="6" key="1">
    <citation type="journal article" date="2019" name="Int. J. Syst. Evol. Microbiol.">
        <title>The Global Catalogue of Microorganisms (GCM) 10K type strain sequencing project: providing services to taxonomists for standard genome sequencing and annotation.</title>
        <authorList>
            <consortium name="The Broad Institute Genomics Platform"/>
            <consortium name="The Broad Institute Genome Sequencing Center for Infectious Disease"/>
            <person name="Wu L."/>
            <person name="Ma J."/>
        </authorList>
    </citation>
    <scope>NUCLEOTIDE SEQUENCE [LARGE SCALE GENOMIC DNA]</scope>
    <source>
        <strain evidence="6">CCUG 57263</strain>
    </source>
</reference>
<evidence type="ECO:0000313" key="6">
    <source>
        <dbReference type="Proteomes" id="UP001597120"/>
    </source>
</evidence>
<dbReference type="InterPro" id="IPR009057">
    <property type="entry name" value="Homeodomain-like_sf"/>
</dbReference>
<evidence type="ECO:0000256" key="3">
    <source>
        <dbReference type="ARBA" id="ARBA00023163"/>
    </source>
</evidence>
<dbReference type="PANTHER" id="PTHR43280">
    <property type="entry name" value="ARAC-FAMILY TRANSCRIPTIONAL REGULATOR"/>
    <property type="match status" value="1"/>
</dbReference>
<evidence type="ECO:0000259" key="4">
    <source>
        <dbReference type="PROSITE" id="PS01124"/>
    </source>
</evidence>
<evidence type="ECO:0000256" key="1">
    <source>
        <dbReference type="ARBA" id="ARBA00023015"/>
    </source>
</evidence>
<dbReference type="SUPFAM" id="SSF46689">
    <property type="entry name" value="Homeodomain-like"/>
    <property type="match status" value="2"/>
</dbReference>
<evidence type="ECO:0000256" key="2">
    <source>
        <dbReference type="ARBA" id="ARBA00023125"/>
    </source>
</evidence>
<protein>
    <submittedName>
        <fullName evidence="5">AraC family transcriptional regulator</fullName>
    </submittedName>
</protein>
<accession>A0ABW3D8M6</accession>
<gene>
    <name evidence="5" type="ORF">ACFQ03_05790</name>
</gene>
<dbReference type="InterPro" id="IPR003313">
    <property type="entry name" value="AraC-bd"/>
</dbReference>
<dbReference type="Pfam" id="PF02311">
    <property type="entry name" value="AraC_binding"/>
    <property type="match status" value="1"/>
</dbReference>
<dbReference type="CDD" id="cd06986">
    <property type="entry name" value="cupin_MmsR-like_N"/>
    <property type="match status" value="1"/>
</dbReference>
<evidence type="ECO:0000313" key="5">
    <source>
        <dbReference type="EMBL" id="MFD0868653.1"/>
    </source>
</evidence>
<dbReference type="Gene3D" id="2.60.120.280">
    <property type="entry name" value="Regulatory protein AraC"/>
    <property type="match status" value="1"/>
</dbReference>
<dbReference type="PROSITE" id="PS01124">
    <property type="entry name" value="HTH_ARAC_FAMILY_2"/>
    <property type="match status" value="1"/>
</dbReference>
<keyword evidence="2" id="KW-0238">DNA-binding</keyword>
<keyword evidence="3" id="KW-0804">Transcription</keyword>
<dbReference type="InterPro" id="IPR018060">
    <property type="entry name" value="HTH_AraC"/>
</dbReference>
<dbReference type="Gene3D" id="1.10.10.60">
    <property type="entry name" value="Homeodomain-like"/>
    <property type="match status" value="2"/>
</dbReference>
<dbReference type="InterPro" id="IPR020449">
    <property type="entry name" value="Tscrpt_reg_AraC-type_HTH"/>
</dbReference>
<dbReference type="Proteomes" id="UP001597120">
    <property type="component" value="Unassembled WGS sequence"/>
</dbReference>
<proteinExistence type="predicted"/>
<sequence>MVMRQRHLPTIPEHRLLCLPVSVGWYWDEPEHIVDRSKGAWNDYSIHFVLEGKGYVELDGAIHTLGRGDAFLYYPYERQRYYSSEDEPWSIRWVHFYGKKLNEFLIGMGIQRSTLWSIRQLEPLEEAHQRLMEEAERHVLLHDAKLTTLMYALLVEFMSQAVPFMPAKGSAPSTERIDELLPLMQEQACEPFNLDYWAEQAGVSTFYFCKLFRRATRMTPLAFITLCRIQAGKEQLLERPDWPVKRIAEECGYPNASYFNKRFLEHEGMTPTEFRELYGRRI</sequence>
<keyword evidence="1" id="KW-0805">Transcription regulation</keyword>
<dbReference type="SUPFAM" id="SSF51215">
    <property type="entry name" value="Regulatory protein AraC"/>
    <property type="match status" value="1"/>
</dbReference>